<gene>
    <name evidence="4" type="ORF">EV678_2925</name>
</gene>
<accession>A0ABY0IN11</accession>
<dbReference type="Proteomes" id="UP000292136">
    <property type="component" value="Unassembled WGS sequence"/>
</dbReference>
<protein>
    <submittedName>
        <fullName evidence="4">Thiopurine S-methyltransferase</fullName>
    </submittedName>
</protein>
<dbReference type="PROSITE" id="PS51585">
    <property type="entry name" value="SAM_MT_TPMT"/>
    <property type="match status" value="1"/>
</dbReference>
<sequence>MTQAPSAKPDHQRPELPDFWDKRFAAGATPWDHGSAPAELEALLPPPASATPPRILVPGCGHAREAAWLDQRGWAVTALDFAPAAIAAAREVLGEWGGELRCADFFDFPVAAPYDVVYERAFLCALPRKLWPGYGPRAAELVRPGGYLAGFFFFSDEPKGPPFGIGAAEQEALLSPWFERMVDAPAQAPIPVFAGGERWQVWRRR</sequence>
<dbReference type="Gene3D" id="3.40.50.150">
    <property type="entry name" value="Vaccinia Virus protein VP39"/>
    <property type="match status" value="1"/>
</dbReference>
<dbReference type="PANTHER" id="PTHR10259">
    <property type="entry name" value="THIOPURINE S-METHYLTRANSFERASE"/>
    <property type="match status" value="1"/>
</dbReference>
<keyword evidence="1" id="KW-0489">Methyltransferase</keyword>
<dbReference type="CDD" id="cd02440">
    <property type="entry name" value="AdoMet_MTases"/>
    <property type="match status" value="1"/>
</dbReference>
<keyword evidence="5" id="KW-1185">Reference proteome</keyword>
<organism evidence="4 5">
    <name type="scientific">Azospira oryzae</name>
    <dbReference type="NCBI Taxonomy" id="146939"/>
    <lineage>
        <taxon>Bacteria</taxon>
        <taxon>Pseudomonadati</taxon>
        <taxon>Pseudomonadota</taxon>
        <taxon>Betaproteobacteria</taxon>
        <taxon>Rhodocyclales</taxon>
        <taxon>Rhodocyclaceae</taxon>
        <taxon>Azospira</taxon>
    </lineage>
</organism>
<dbReference type="InterPro" id="IPR029063">
    <property type="entry name" value="SAM-dependent_MTases_sf"/>
</dbReference>
<dbReference type="EMBL" id="SHKM01000003">
    <property type="protein sequence ID" value="RZT75738.1"/>
    <property type="molecule type" value="Genomic_DNA"/>
</dbReference>
<dbReference type="Pfam" id="PF05724">
    <property type="entry name" value="TPMT"/>
    <property type="match status" value="1"/>
</dbReference>
<evidence type="ECO:0000256" key="2">
    <source>
        <dbReference type="ARBA" id="ARBA00022679"/>
    </source>
</evidence>
<reference evidence="4 5" key="1">
    <citation type="submission" date="2019-02" db="EMBL/GenBank/DDBJ databases">
        <title>Genomic Encyclopedia of Type Strains, Phase IV (KMG-IV): sequencing the most valuable type-strain genomes for metagenomic binning, comparative biology and taxonomic classification.</title>
        <authorList>
            <person name="Goeker M."/>
        </authorList>
    </citation>
    <scope>NUCLEOTIDE SEQUENCE [LARGE SCALE GENOMIC DNA]</scope>
    <source>
        <strain evidence="4 5">DSM 21223</strain>
    </source>
</reference>
<dbReference type="InterPro" id="IPR008854">
    <property type="entry name" value="TPMT"/>
</dbReference>
<comment type="caution">
    <text evidence="4">The sequence shown here is derived from an EMBL/GenBank/DDBJ whole genome shotgun (WGS) entry which is preliminary data.</text>
</comment>
<evidence type="ECO:0000313" key="5">
    <source>
        <dbReference type="Proteomes" id="UP000292136"/>
    </source>
</evidence>
<name>A0ABY0IN11_9RHOO</name>
<keyword evidence="2" id="KW-0808">Transferase</keyword>
<dbReference type="SUPFAM" id="SSF53335">
    <property type="entry name" value="S-adenosyl-L-methionine-dependent methyltransferases"/>
    <property type="match status" value="1"/>
</dbReference>
<dbReference type="RefSeq" id="WP_130460044.1">
    <property type="nucleotide sequence ID" value="NZ_SHKM01000003.1"/>
</dbReference>
<evidence type="ECO:0000313" key="4">
    <source>
        <dbReference type="EMBL" id="RZT75738.1"/>
    </source>
</evidence>
<keyword evidence="3" id="KW-0949">S-adenosyl-L-methionine</keyword>
<evidence type="ECO:0000256" key="3">
    <source>
        <dbReference type="ARBA" id="ARBA00022691"/>
    </source>
</evidence>
<dbReference type="PANTHER" id="PTHR10259:SF11">
    <property type="entry name" value="THIOPURINE S-METHYLTRANSFERASE"/>
    <property type="match status" value="1"/>
</dbReference>
<evidence type="ECO:0000256" key="1">
    <source>
        <dbReference type="ARBA" id="ARBA00022603"/>
    </source>
</evidence>
<proteinExistence type="predicted"/>